<dbReference type="AlphaFoldDB" id="G4TCE7"/>
<accession>G4TCE7</accession>
<name>G4TCE7_SERID</name>
<reference evidence="4 5" key="1">
    <citation type="journal article" date="2011" name="PLoS Pathog.">
        <title>Endophytic Life Strategies Decoded by Genome and Transcriptome Analyses of the Mutualistic Root Symbiont Piriformospora indica.</title>
        <authorList>
            <person name="Zuccaro A."/>
            <person name="Lahrmann U."/>
            <person name="Guldener U."/>
            <person name="Langen G."/>
            <person name="Pfiffi S."/>
            <person name="Biedenkopf D."/>
            <person name="Wong P."/>
            <person name="Samans B."/>
            <person name="Grimm C."/>
            <person name="Basiewicz M."/>
            <person name="Murat C."/>
            <person name="Martin F."/>
            <person name="Kogel K.H."/>
        </authorList>
    </citation>
    <scope>NUCLEOTIDE SEQUENCE [LARGE SCALE GENOMIC DNA]</scope>
    <source>
        <strain evidence="4 5">DSM 11827</strain>
    </source>
</reference>
<dbReference type="OrthoDB" id="1747252at2759"/>
<evidence type="ECO:0000256" key="2">
    <source>
        <dbReference type="ARBA" id="ARBA00022980"/>
    </source>
</evidence>
<dbReference type="GO" id="GO:0005762">
    <property type="term" value="C:mitochondrial large ribosomal subunit"/>
    <property type="evidence" value="ECO:0007669"/>
    <property type="project" value="TreeGrafter"/>
</dbReference>
<evidence type="ECO:0000256" key="1">
    <source>
        <dbReference type="ARBA" id="ARBA00010531"/>
    </source>
</evidence>
<gene>
    <name evidence="4" type="ORF">PIIN_02861</name>
</gene>
<comment type="similarity">
    <text evidence="1">Belongs to the universal ribosomal protein uL1 family.</text>
</comment>
<dbReference type="InterPro" id="IPR002143">
    <property type="entry name" value="Ribosomal_uL1"/>
</dbReference>
<dbReference type="Gene3D" id="3.40.50.790">
    <property type="match status" value="1"/>
</dbReference>
<keyword evidence="3" id="KW-0687">Ribonucleoprotein</keyword>
<dbReference type="FunCoup" id="G4TCE7">
    <property type="interactions" value="109"/>
</dbReference>
<dbReference type="GO" id="GO:0006412">
    <property type="term" value="P:translation"/>
    <property type="evidence" value="ECO:0007669"/>
    <property type="project" value="InterPro"/>
</dbReference>
<dbReference type="Proteomes" id="UP000007148">
    <property type="component" value="Unassembled WGS sequence"/>
</dbReference>
<dbReference type="OMA" id="KTHFKIW"/>
<comment type="caution">
    <text evidence="4">The sequence shown here is derived from an EMBL/GenBank/DDBJ whole genome shotgun (WGS) entry which is preliminary data.</text>
</comment>
<protein>
    <submittedName>
        <fullName evidence="4">Related to MRPL1-Mitochondrial ribosomal protein, large subunit</fullName>
    </submittedName>
</protein>
<dbReference type="InterPro" id="IPR023674">
    <property type="entry name" value="Ribosomal_uL1-like"/>
</dbReference>
<dbReference type="GO" id="GO:0003723">
    <property type="term" value="F:RNA binding"/>
    <property type="evidence" value="ECO:0007669"/>
    <property type="project" value="InterPro"/>
</dbReference>
<dbReference type="InterPro" id="IPR016095">
    <property type="entry name" value="Ribosomal_uL1_3-a/b-sand"/>
</dbReference>
<dbReference type="STRING" id="1109443.G4TCE7"/>
<dbReference type="SUPFAM" id="SSF56808">
    <property type="entry name" value="Ribosomal protein L1"/>
    <property type="match status" value="1"/>
</dbReference>
<dbReference type="InParanoid" id="G4TCE7"/>
<dbReference type="Pfam" id="PF00687">
    <property type="entry name" value="Ribosomal_L1"/>
    <property type="match status" value="1"/>
</dbReference>
<dbReference type="PANTHER" id="PTHR36427:SF3">
    <property type="entry name" value="LARGE RIBOSOMAL SUBUNIT PROTEIN UL1M"/>
    <property type="match status" value="1"/>
</dbReference>
<dbReference type="Gene3D" id="3.30.190.20">
    <property type="match status" value="1"/>
</dbReference>
<dbReference type="PIRSF" id="PIRSF002155">
    <property type="entry name" value="Ribosomal_L1"/>
    <property type="match status" value="1"/>
</dbReference>
<evidence type="ECO:0000313" key="4">
    <source>
        <dbReference type="EMBL" id="CCA69001.1"/>
    </source>
</evidence>
<dbReference type="CDD" id="cd00403">
    <property type="entry name" value="Ribosomal_L1"/>
    <property type="match status" value="1"/>
</dbReference>
<keyword evidence="5" id="KW-1185">Reference proteome</keyword>
<keyword evidence="2 4" id="KW-0689">Ribosomal protein</keyword>
<dbReference type="EMBL" id="CAFZ01000044">
    <property type="protein sequence ID" value="CCA69001.1"/>
    <property type="molecule type" value="Genomic_DNA"/>
</dbReference>
<dbReference type="InterPro" id="IPR028364">
    <property type="entry name" value="Ribosomal_uL1/biogenesis"/>
</dbReference>
<dbReference type="eggNOG" id="KOG1569">
    <property type="taxonomic scope" value="Eukaryota"/>
</dbReference>
<dbReference type="HOGENOM" id="CLU_062853_1_2_1"/>
<dbReference type="GO" id="GO:0003735">
    <property type="term" value="F:structural constituent of ribosome"/>
    <property type="evidence" value="ECO:0007669"/>
    <property type="project" value="InterPro"/>
</dbReference>
<proteinExistence type="inferred from homology"/>
<evidence type="ECO:0000256" key="3">
    <source>
        <dbReference type="ARBA" id="ARBA00023274"/>
    </source>
</evidence>
<organism evidence="4 5">
    <name type="scientific">Serendipita indica (strain DSM 11827)</name>
    <name type="common">Root endophyte fungus</name>
    <name type="synonym">Piriformospora indica</name>
    <dbReference type="NCBI Taxonomy" id="1109443"/>
    <lineage>
        <taxon>Eukaryota</taxon>
        <taxon>Fungi</taxon>
        <taxon>Dikarya</taxon>
        <taxon>Basidiomycota</taxon>
        <taxon>Agaricomycotina</taxon>
        <taxon>Agaricomycetes</taxon>
        <taxon>Sebacinales</taxon>
        <taxon>Serendipitaceae</taxon>
        <taxon>Serendipita</taxon>
    </lineage>
</organism>
<dbReference type="PANTHER" id="PTHR36427">
    <property type="entry name" value="54S RIBOSOMAL PROTEIN L1, MITOCHONDRIAL"/>
    <property type="match status" value="1"/>
</dbReference>
<sequence length="235" mass="25747">MKLEIKRSQLRSSKNEQKLALDEAIRVLRAVEVRSPWSAYELVVKTAVLRGRAAPRGDLVLPKDPRQHKDVIAYFVDEGRVQDALAAGADHAGGLDLAQKILNGEITPTKVFATPSILPVVTSRVARFLGPKNLMPSTKKGTVSEDFEGIISASKGLFSWKGDKSGTIRAAIARISFTPQEVIDNIQALMKSVYENSKDPDDSLYQKKAKKTNSVTILSVRLSSRQGPGIELMHV</sequence>
<evidence type="ECO:0000313" key="5">
    <source>
        <dbReference type="Proteomes" id="UP000007148"/>
    </source>
</evidence>